<comment type="caution">
    <text evidence="2">The sequence shown here is derived from an EMBL/GenBank/DDBJ whole genome shotgun (WGS) entry which is preliminary data.</text>
</comment>
<evidence type="ECO:0000259" key="1">
    <source>
        <dbReference type="Pfam" id="PF08241"/>
    </source>
</evidence>
<dbReference type="GO" id="GO:0032259">
    <property type="term" value="P:methylation"/>
    <property type="evidence" value="ECO:0007669"/>
    <property type="project" value="UniProtKB-KW"/>
</dbReference>
<dbReference type="EMBL" id="JBITGY010000013">
    <property type="protein sequence ID" value="MFI6504003.1"/>
    <property type="molecule type" value="Genomic_DNA"/>
</dbReference>
<organism evidence="2 3">
    <name type="scientific">Nonomuraea typhae</name>
    <dbReference type="NCBI Taxonomy" id="2603600"/>
    <lineage>
        <taxon>Bacteria</taxon>
        <taxon>Bacillati</taxon>
        <taxon>Actinomycetota</taxon>
        <taxon>Actinomycetes</taxon>
        <taxon>Streptosporangiales</taxon>
        <taxon>Streptosporangiaceae</taxon>
        <taxon>Nonomuraea</taxon>
    </lineage>
</organism>
<sequence>MARITYDDQTAAAFKAVREIPRAGLGEWREAIRRHLNPSPGMTVADIGAGTGAFATAFDDWFDLGVLAVEPSASMRAQIPPRPAVQVLEGDAAALPLPDGSVDAAWLSLVIHHIPDLEAAAREIRRVLRPGAPVLIRQGYPDRADATRTFPWEFFPEAARTTGTFPSLEQTCQAFAAAGFRREALESVPEKLTTLADFLAQVDVYRRSDTIIRGLTEEEFLRGKERLRRAVQDAGPETRTNWLDLLVLR</sequence>
<dbReference type="CDD" id="cd02440">
    <property type="entry name" value="AdoMet_MTases"/>
    <property type="match status" value="1"/>
</dbReference>
<dbReference type="RefSeq" id="WP_397089763.1">
    <property type="nucleotide sequence ID" value="NZ_JBITGY010000013.1"/>
</dbReference>
<keyword evidence="3" id="KW-1185">Reference proteome</keyword>
<evidence type="ECO:0000313" key="3">
    <source>
        <dbReference type="Proteomes" id="UP001612741"/>
    </source>
</evidence>
<dbReference type="PANTHER" id="PTHR43591">
    <property type="entry name" value="METHYLTRANSFERASE"/>
    <property type="match status" value="1"/>
</dbReference>
<feature type="domain" description="Methyltransferase type 11" evidence="1">
    <location>
        <begin position="46"/>
        <end position="134"/>
    </location>
</feature>
<gene>
    <name evidence="2" type="ORF">ACIBG2_41925</name>
</gene>
<dbReference type="EC" id="2.1.1.-" evidence="2"/>
<dbReference type="Gene3D" id="3.40.50.150">
    <property type="entry name" value="Vaccinia Virus protein VP39"/>
    <property type="match status" value="1"/>
</dbReference>
<dbReference type="Proteomes" id="UP001612741">
    <property type="component" value="Unassembled WGS sequence"/>
</dbReference>
<evidence type="ECO:0000313" key="2">
    <source>
        <dbReference type="EMBL" id="MFI6504003.1"/>
    </source>
</evidence>
<protein>
    <submittedName>
        <fullName evidence="2">Class I SAM-dependent methyltransferase</fullName>
        <ecNumber evidence="2">2.1.1.-</ecNumber>
    </submittedName>
</protein>
<proteinExistence type="predicted"/>
<keyword evidence="2" id="KW-0489">Methyltransferase</keyword>
<dbReference type="PANTHER" id="PTHR43591:SF24">
    <property type="entry name" value="2-METHOXY-6-POLYPRENYL-1,4-BENZOQUINOL METHYLASE, MITOCHONDRIAL"/>
    <property type="match status" value="1"/>
</dbReference>
<name>A0ABW7Z969_9ACTN</name>
<dbReference type="SUPFAM" id="SSF53335">
    <property type="entry name" value="S-adenosyl-L-methionine-dependent methyltransferases"/>
    <property type="match status" value="1"/>
</dbReference>
<dbReference type="InterPro" id="IPR013216">
    <property type="entry name" value="Methyltransf_11"/>
</dbReference>
<dbReference type="GO" id="GO:0008168">
    <property type="term" value="F:methyltransferase activity"/>
    <property type="evidence" value="ECO:0007669"/>
    <property type="project" value="UniProtKB-KW"/>
</dbReference>
<keyword evidence="2" id="KW-0808">Transferase</keyword>
<reference evidence="2 3" key="1">
    <citation type="submission" date="2024-10" db="EMBL/GenBank/DDBJ databases">
        <title>The Natural Products Discovery Center: Release of the First 8490 Sequenced Strains for Exploring Actinobacteria Biosynthetic Diversity.</title>
        <authorList>
            <person name="Kalkreuter E."/>
            <person name="Kautsar S.A."/>
            <person name="Yang D."/>
            <person name="Bader C.D."/>
            <person name="Teijaro C.N."/>
            <person name="Fluegel L."/>
            <person name="Davis C.M."/>
            <person name="Simpson J.R."/>
            <person name="Lauterbach L."/>
            <person name="Steele A.D."/>
            <person name="Gui C."/>
            <person name="Meng S."/>
            <person name="Li G."/>
            <person name="Viehrig K."/>
            <person name="Ye F."/>
            <person name="Su P."/>
            <person name="Kiefer A.F."/>
            <person name="Nichols A."/>
            <person name="Cepeda A.J."/>
            <person name="Yan W."/>
            <person name="Fan B."/>
            <person name="Jiang Y."/>
            <person name="Adhikari A."/>
            <person name="Zheng C.-J."/>
            <person name="Schuster L."/>
            <person name="Cowan T.M."/>
            <person name="Smanski M.J."/>
            <person name="Chevrette M.G."/>
            <person name="De Carvalho L.P.S."/>
            <person name="Shen B."/>
        </authorList>
    </citation>
    <scope>NUCLEOTIDE SEQUENCE [LARGE SCALE GENOMIC DNA]</scope>
    <source>
        <strain evidence="2 3">NPDC050545</strain>
    </source>
</reference>
<dbReference type="Pfam" id="PF08241">
    <property type="entry name" value="Methyltransf_11"/>
    <property type="match status" value="1"/>
</dbReference>
<accession>A0ABW7Z969</accession>
<dbReference type="InterPro" id="IPR029063">
    <property type="entry name" value="SAM-dependent_MTases_sf"/>
</dbReference>